<dbReference type="InterPro" id="IPR001610">
    <property type="entry name" value="PAC"/>
</dbReference>
<dbReference type="SMART" id="SM00387">
    <property type="entry name" value="HATPase_c"/>
    <property type="match status" value="1"/>
</dbReference>
<dbReference type="Gene3D" id="3.30.450.20">
    <property type="entry name" value="PAS domain"/>
    <property type="match status" value="8"/>
</dbReference>
<evidence type="ECO:0000259" key="7">
    <source>
        <dbReference type="PROSITE" id="PS50109"/>
    </source>
</evidence>
<dbReference type="FunFam" id="3.30.450.20:FF:000099">
    <property type="entry name" value="Sensory box sensor histidine kinase"/>
    <property type="match status" value="5"/>
</dbReference>
<feature type="domain" description="Histidine kinase" evidence="7">
    <location>
        <begin position="1047"/>
        <end position="1258"/>
    </location>
</feature>
<feature type="domain" description="PAC" evidence="9">
    <location>
        <begin position="220"/>
        <end position="270"/>
    </location>
</feature>
<comment type="catalytic activity">
    <reaction evidence="1">
        <text>ATP + protein L-histidine = ADP + protein N-phospho-L-histidine.</text>
        <dbReference type="EC" id="2.7.13.3"/>
    </reaction>
</comment>
<dbReference type="PANTHER" id="PTHR43304:SF1">
    <property type="entry name" value="PAC DOMAIN-CONTAINING PROTEIN"/>
    <property type="match status" value="1"/>
</dbReference>
<dbReference type="InterPro" id="IPR035965">
    <property type="entry name" value="PAS-like_dom_sf"/>
</dbReference>
<dbReference type="SUPFAM" id="SSF55785">
    <property type="entry name" value="PYP-like sensor domain (PAS domain)"/>
    <property type="match status" value="8"/>
</dbReference>
<dbReference type="Pfam" id="PF02518">
    <property type="entry name" value="HATPase_c"/>
    <property type="match status" value="1"/>
</dbReference>
<dbReference type="Proteomes" id="UP000534186">
    <property type="component" value="Unassembled WGS sequence"/>
</dbReference>
<feature type="domain" description="PAC" evidence="9">
    <location>
        <begin position="849"/>
        <end position="901"/>
    </location>
</feature>
<dbReference type="Gene3D" id="2.10.70.100">
    <property type="match status" value="3"/>
</dbReference>
<dbReference type="InterPro" id="IPR036890">
    <property type="entry name" value="HATPase_C_sf"/>
</dbReference>
<sequence length="1258" mass="143216">MSSDRRPSVDDQTLRLRQILDLSPALIHTAMPDGSLDFFNRTWCDFFGKPVEELYGWKWISCVHPDDIGVLLEKWRESIATGNPLEVEARVRRADGEFRWMLHQKIAQRDADGTIIQWHGTSLDIEGRKQAEDSLRKNIEELQTNKSLLAEAQRLGQMGSWSFDPAKGFDHWSPELFQIHGLEPTSEVPTSEGYLALVHPEDREFMASTMNQMRVGAYGFDVTKRIVRPDGQLRYIRCVGSASSETGGLKQIGVGVDVTEHELLMQELRRREAHLAEAQRLGHIGSWVFEPPGTFEYWSDELFRIYGLDPGRDAPTLDEYLACVHQHDREFMASRIERAIAEASGCDVTQRIVRPNGEVRYIRCVGIPILENGTLKRIVGSAIDITEHELLTRELRRREAYLAEAQRLSHTGSFGWKPDTGEIVWSDETYRIFEYDSAVKPTLDLLVRRLHPQDRAFFQQVSDRASQTGGDFEHEYRLLLDDGRVKHVHALAHALQDASGNREFIGAVTDITERKAAEEKIQRSERELRTLVEAIPAYVGTALPDGSVDFMSQSWLDYTGLSREQNMGWGWADVIHPEDFDRVVANLRAALASGAAAEHELRCRRADGTYHWFLYRGLPFRDDGGNIVKWYGTLTKIDALKETESALQMREHELLGIIETIPSMLWSTSPTGEPTHNSQRLLEYVGASHEEFVNRGWLSFIHPDDREESAKAFFRAIETGESYNAIHRVRRADGEHRWHHTRGEPLRDPQGKIVQWYGLSIDIDERKRAEEIVRRSERELRTLIDQMPAFVGTALPDGSCDFLSESWLDYLGFTLEQGLGWGWASTIHPEDFDRVVANWRAGLAAGEPVEQELRCRRADGTYLWFLNRDFPLRDDEGNIIKWYGVLTNIDALKKVETALKMRENELLGIVETIPSMLWSTSPTGESTHLSQRLLEYFGAPFEEFLSRGWERFIHPDDREETAKAFLRAMETGASYNAINRLRRADGEYRWHHTRGEPLRDPQGKIIQWYGLSIDIDERKRAEDRLRDTSIRLSTASKIATVAELSASIAHELNQPLMAVLGNAQAAKRWLAANPPNLTETNASIEGVLRDIRSADETMQHIRALFKSEPYEKSHESVLDIIRESLRFVHEDPNKREVRIDWSIEGSLPPIWVDRIQTQQVFINLISNAIEATDGSANTAKILLRAFVTQEHEIIVQVIDNGTGLVDTERIFDAFMTTKEKGLGIGLAVSRSIVEAHGGRLWAENNPDGGATFNVALPV</sequence>
<dbReference type="InterPro" id="IPR052162">
    <property type="entry name" value="Sensor_kinase/Photoreceptor"/>
</dbReference>
<feature type="domain" description="PAS" evidence="8">
    <location>
        <begin position="650"/>
        <end position="720"/>
    </location>
</feature>
<feature type="domain" description="PAS" evidence="8">
    <location>
        <begin position="524"/>
        <end position="594"/>
    </location>
</feature>
<dbReference type="EMBL" id="JACCCV010000003">
    <property type="protein sequence ID" value="NYF54167.1"/>
    <property type="molecule type" value="Genomic_DNA"/>
</dbReference>
<dbReference type="InterPro" id="IPR000700">
    <property type="entry name" value="PAS-assoc_C"/>
</dbReference>
<reference evidence="10 11" key="1">
    <citation type="submission" date="2020-07" db="EMBL/GenBank/DDBJ databases">
        <title>Genomic Encyclopedia of Type Strains, Phase IV (KMG-V): Genome sequencing to study the core and pangenomes of soil and plant-associated prokaryotes.</title>
        <authorList>
            <person name="Whitman W."/>
        </authorList>
    </citation>
    <scope>NUCLEOTIDE SEQUENCE [LARGE SCALE GENOMIC DNA]</scope>
    <source>
        <strain evidence="10 11">M8UP30</strain>
    </source>
</reference>
<dbReference type="InterPro" id="IPR004358">
    <property type="entry name" value="Sig_transdc_His_kin-like_C"/>
</dbReference>
<feature type="domain" description="PAC" evidence="9">
    <location>
        <begin position="975"/>
        <end position="1027"/>
    </location>
</feature>
<evidence type="ECO:0000256" key="6">
    <source>
        <dbReference type="SAM" id="Coils"/>
    </source>
</evidence>
<dbReference type="SUPFAM" id="SSF55874">
    <property type="entry name" value="ATPase domain of HSP90 chaperone/DNA topoisomerase II/histidine kinase"/>
    <property type="match status" value="1"/>
</dbReference>
<accession>A0A7Y9NRU1</accession>
<evidence type="ECO:0000259" key="8">
    <source>
        <dbReference type="PROSITE" id="PS50112"/>
    </source>
</evidence>
<feature type="domain" description="PAC" evidence="9">
    <location>
        <begin position="472"/>
        <end position="523"/>
    </location>
</feature>
<keyword evidence="5" id="KW-0418">Kinase</keyword>
<feature type="domain" description="PAC" evidence="9">
    <location>
        <begin position="346"/>
        <end position="397"/>
    </location>
</feature>
<dbReference type="PROSITE" id="PS50109">
    <property type="entry name" value="HIS_KIN"/>
    <property type="match status" value="1"/>
</dbReference>
<dbReference type="SUPFAM" id="SSF47384">
    <property type="entry name" value="Homodimeric domain of signal transducing histidine kinase"/>
    <property type="match status" value="1"/>
</dbReference>
<keyword evidence="4" id="KW-0808">Transferase</keyword>
<dbReference type="PROSITE" id="PS50113">
    <property type="entry name" value="PAC"/>
    <property type="match status" value="8"/>
</dbReference>
<feature type="domain" description="PAC" evidence="9">
    <location>
        <begin position="723"/>
        <end position="775"/>
    </location>
</feature>
<dbReference type="CDD" id="cd00130">
    <property type="entry name" value="PAS"/>
    <property type="match status" value="7"/>
</dbReference>
<evidence type="ECO:0000256" key="5">
    <source>
        <dbReference type="ARBA" id="ARBA00022777"/>
    </source>
</evidence>
<feature type="domain" description="PAC" evidence="9">
    <location>
        <begin position="597"/>
        <end position="649"/>
    </location>
</feature>
<dbReference type="PRINTS" id="PR00344">
    <property type="entry name" value="BCTRLSENSOR"/>
</dbReference>
<comment type="caution">
    <text evidence="10">The sequence shown here is derived from an EMBL/GenBank/DDBJ whole genome shotgun (WGS) entry which is preliminary data.</text>
</comment>
<evidence type="ECO:0000256" key="2">
    <source>
        <dbReference type="ARBA" id="ARBA00012438"/>
    </source>
</evidence>
<dbReference type="Gene3D" id="1.10.287.130">
    <property type="match status" value="1"/>
</dbReference>
<evidence type="ECO:0000256" key="3">
    <source>
        <dbReference type="ARBA" id="ARBA00022553"/>
    </source>
</evidence>
<dbReference type="InterPro" id="IPR003594">
    <property type="entry name" value="HATPase_dom"/>
</dbReference>
<feature type="domain" description="PAS" evidence="8">
    <location>
        <begin position="902"/>
        <end position="972"/>
    </location>
</feature>
<keyword evidence="3" id="KW-0597">Phosphoprotein</keyword>
<dbReference type="PROSITE" id="PS50112">
    <property type="entry name" value="PAS"/>
    <property type="match status" value="5"/>
</dbReference>
<dbReference type="SMART" id="SM00388">
    <property type="entry name" value="HisKA"/>
    <property type="match status" value="1"/>
</dbReference>
<evidence type="ECO:0000259" key="9">
    <source>
        <dbReference type="PROSITE" id="PS50113"/>
    </source>
</evidence>
<dbReference type="CDD" id="cd00082">
    <property type="entry name" value="HisKA"/>
    <property type="match status" value="1"/>
</dbReference>
<dbReference type="GO" id="GO:0000155">
    <property type="term" value="F:phosphorelay sensor kinase activity"/>
    <property type="evidence" value="ECO:0007669"/>
    <property type="project" value="InterPro"/>
</dbReference>
<dbReference type="InterPro" id="IPR000014">
    <property type="entry name" value="PAS"/>
</dbReference>
<proteinExistence type="predicted"/>
<evidence type="ECO:0000256" key="1">
    <source>
        <dbReference type="ARBA" id="ARBA00000085"/>
    </source>
</evidence>
<feature type="domain" description="PAC" evidence="9">
    <location>
        <begin position="85"/>
        <end position="137"/>
    </location>
</feature>
<dbReference type="SMART" id="SM00091">
    <property type="entry name" value="PAS"/>
    <property type="match status" value="8"/>
</dbReference>
<evidence type="ECO:0000313" key="11">
    <source>
        <dbReference type="Proteomes" id="UP000534186"/>
    </source>
</evidence>
<dbReference type="InterPro" id="IPR005467">
    <property type="entry name" value="His_kinase_dom"/>
</dbReference>
<feature type="coiled-coil region" evidence="6">
    <location>
        <begin position="125"/>
        <end position="152"/>
    </location>
</feature>
<dbReference type="FunFam" id="3.30.450.20:FF:000088">
    <property type="entry name" value="Sensory transduction histidine kinase"/>
    <property type="match status" value="1"/>
</dbReference>
<keyword evidence="6" id="KW-0175">Coiled coil</keyword>
<dbReference type="EC" id="2.7.13.3" evidence="2"/>
<dbReference type="InterPro" id="IPR003661">
    <property type="entry name" value="HisK_dim/P_dom"/>
</dbReference>
<feature type="domain" description="PAS" evidence="8">
    <location>
        <begin position="776"/>
        <end position="846"/>
    </location>
</feature>
<dbReference type="Pfam" id="PF08447">
    <property type="entry name" value="PAS_3"/>
    <property type="match status" value="8"/>
</dbReference>
<dbReference type="Gene3D" id="3.30.565.10">
    <property type="entry name" value="Histidine kinase-like ATPase, C-terminal domain"/>
    <property type="match status" value="1"/>
</dbReference>
<dbReference type="AlphaFoldDB" id="A0A7Y9NRU1"/>
<dbReference type="SMART" id="SM00086">
    <property type="entry name" value="PAC"/>
    <property type="match status" value="8"/>
</dbReference>
<dbReference type="InterPro" id="IPR036097">
    <property type="entry name" value="HisK_dim/P_sf"/>
</dbReference>
<feature type="domain" description="PAS" evidence="8">
    <location>
        <begin position="12"/>
        <end position="82"/>
    </location>
</feature>
<evidence type="ECO:0000313" key="10">
    <source>
        <dbReference type="EMBL" id="NYF54167.1"/>
    </source>
</evidence>
<organism evidence="10 11">
    <name type="scientific">Tunturiibacter lichenicola</name>
    <dbReference type="NCBI Taxonomy" id="2051959"/>
    <lineage>
        <taxon>Bacteria</taxon>
        <taxon>Pseudomonadati</taxon>
        <taxon>Acidobacteriota</taxon>
        <taxon>Terriglobia</taxon>
        <taxon>Terriglobales</taxon>
        <taxon>Acidobacteriaceae</taxon>
        <taxon>Tunturiibacter</taxon>
    </lineage>
</organism>
<protein>
    <recommendedName>
        <fullName evidence="2">histidine kinase</fullName>
        <ecNumber evidence="2">2.7.13.3</ecNumber>
    </recommendedName>
</protein>
<dbReference type="InterPro" id="IPR013655">
    <property type="entry name" value="PAS_fold_3"/>
</dbReference>
<evidence type="ECO:0000256" key="4">
    <source>
        <dbReference type="ARBA" id="ARBA00022679"/>
    </source>
</evidence>
<name>A0A7Y9NRU1_9BACT</name>
<dbReference type="PANTHER" id="PTHR43304">
    <property type="entry name" value="PHYTOCHROME-LIKE PROTEIN CPH1"/>
    <property type="match status" value="1"/>
</dbReference>
<gene>
    <name evidence="10" type="ORF">HDF12_004589</name>
</gene>
<dbReference type="NCBIfam" id="TIGR00229">
    <property type="entry name" value="sensory_box"/>
    <property type="match status" value="7"/>
</dbReference>